<dbReference type="InterPro" id="IPR009057">
    <property type="entry name" value="Homeodomain-like_sf"/>
</dbReference>
<dbReference type="GO" id="GO:0003677">
    <property type="term" value="F:DNA binding"/>
    <property type="evidence" value="ECO:0007669"/>
    <property type="project" value="UniProtKB-UniRule"/>
</dbReference>
<keyword evidence="3" id="KW-0804">Transcription</keyword>
<dbReference type="RefSeq" id="WP_185088106.1">
    <property type="nucleotide sequence ID" value="NZ_JACHJB010000003.1"/>
</dbReference>
<sequence length="187" mass="20459">MGTAERLIASTQQLLWERGYVGTSPKMIQQHAGAGQGSMYHHFAGKPDLALQAIRRSAEELRSQAEEKFREPGPAYARIAAYMLREREALRGCRVGRLAHDPEVVASPILREPLAETFAYLRRRIEELLVEGRERGEFAEAMVAAEVAAALVAVVQGAYVLAQSAGSVEVFEQAVRGGLHLLAAYTA</sequence>
<dbReference type="InterPro" id="IPR011075">
    <property type="entry name" value="TetR_C"/>
</dbReference>
<dbReference type="EMBL" id="JACHJB010000003">
    <property type="protein sequence ID" value="MBB6350290.1"/>
    <property type="molecule type" value="Genomic_DNA"/>
</dbReference>
<gene>
    <name evidence="6" type="ORF">FHU36_006862</name>
</gene>
<comment type="caution">
    <text evidence="6">The sequence shown here is derived from an EMBL/GenBank/DDBJ whole genome shotgun (WGS) entry which is preliminary data.</text>
</comment>
<dbReference type="PROSITE" id="PS50977">
    <property type="entry name" value="HTH_TETR_2"/>
    <property type="match status" value="1"/>
</dbReference>
<dbReference type="PRINTS" id="PR00455">
    <property type="entry name" value="HTHTETR"/>
</dbReference>
<evidence type="ECO:0000259" key="5">
    <source>
        <dbReference type="PROSITE" id="PS50977"/>
    </source>
</evidence>
<evidence type="ECO:0000313" key="6">
    <source>
        <dbReference type="EMBL" id="MBB6350290.1"/>
    </source>
</evidence>
<dbReference type="InterPro" id="IPR036271">
    <property type="entry name" value="Tet_transcr_reg_TetR-rel_C_sf"/>
</dbReference>
<keyword evidence="7" id="KW-1185">Reference proteome</keyword>
<dbReference type="SUPFAM" id="SSF48498">
    <property type="entry name" value="Tetracyclin repressor-like, C-terminal domain"/>
    <property type="match status" value="1"/>
</dbReference>
<keyword evidence="1" id="KW-0805">Transcription regulation</keyword>
<evidence type="ECO:0000256" key="1">
    <source>
        <dbReference type="ARBA" id="ARBA00023015"/>
    </source>
</evidence>
<evidence type="ECO:0000256" key="3">
    <source>
        <dbReference type="ARBA" id="ARBA00023163"/>
    </source>
</evidence>
<dbReference type="Pfam" id="PF00440">
    <property type="entry name" value="TetR_N"/>
    <property type="match status" value="1"/>
</dbReference>
<dbReference type="Pfam" id="PF16925">
    <property type="entry name" value="TetR_C_13"/>
    <property type="match status" value="1"/>
</dbReference>
<evidence type="ECO:0000256" key="4">
    <source>
        <dbReference type="PROSITE-ProRule" id="PRU00335"/>
    </source>
</evidence>
<evidence type="ECO:0000313" key="7">
    <source>
        <dbReference type="Proteomes" id="UP000583800"/>
    </source>
</evidence>
<dbReference type="SUPFAM" id="SSF46689">
    <property type="entry name" value="Homeodomain-like"/>
    <property type="match status" value="1"/>
</dbReference>
<accession>A0A7X0C832</accession>
<reference evidence="6 7" key="1">
    <citation type="submission" date="2020-08" db="EMBL/GenBank/DDBJ databases">
        <title>Sequencing the genomes of 1000 actinobacteria strains.</title>
        <authorList>
            <person name="Klenk H.-P."/>
        </authorList>
    </citation>
    <scope>NUCLEOTIDE SEQUENCE [LARGE SCALE GENOMIC DNA]</scope>
    <source>
        <strain evidence="6 7">DSM 45913</strain>
    </source>
</reference>
<protein>
    <submittedName>
        <fullName evidence="6">AcrR family transcriptional regulator</fullName>
    </submittedName>
</protein>
<dbReference type="Proteomes" id="UP000583800">
    <property type="component" value="Unassembled WGS sequence"/>
</dbReference>
<dbReference type="InterPro" id="IPR001647">
    <property type="entry name" value="HTH_TetR"/>
</dbReference>
<dbReference type="Gene3D" id="1.10.357.10">
    <property type="entry name" value="Tetracycline Repressor, domain 2"/>
    <property type="match status" value="1"/>
</dbReference>
<dbReference type="PANTHER" id="PTHR47506">
    <property type="entry name" value="TRANSCRIPTIONAL REGULATORY PROTEIN"/>
    <property type="match status" value="1"/>
</dbReference>
<dbReference type="PANTHER" id="PTHR47506:SF3">
    <property type="entry name" value="HTH-TYPE TRANSCRIPTIONAL REGULATOR LMRA"/>
    <property type="match status" value="1"/>
</dbReference>
<feature type="DNA-binding region" description="H-T-H motif" evidence="4">
    <location>
        <begin position="24"/>
        <end position="43"/>
    </location>
</feature>
<name>A0A7X0C832_9ACTN</name>
<dbReference type="AlphaFoldDB" id="A0A7X0C832"/>
<feature type="domain" description="HTH tetR-type" evidence="5">
    <location>
        <begin position="1"/>
        <end position="61"/>
    </location>
</feature>
<organism evidence="6 7">
    <name type="scientific">Nonomuraea muscovyensis</name>
    <dbReference type="NCBI Taxonomy" id="1124761"/>
    <lineage>
        <taxon>Bacteria</taxon>
        <taxon>Bacillati</taxon>
        <taxon>Actinomycetota</taxon>
        <taxon>Actinomycetes</taxon>
        <taxon>Streptosporangiales</taxon>
        <taxon>Streptosporangiaceae</taxon>
        <taxon>Nonomuraea</taxon>
    </lineage>
</organism>
<proteinExistence type="predicted"/>
<evidence type="ECO:0000256" key="2">
    <source>
        <dbReference type="ARBA" id="ARBA00023125"/>
    </source>
</evidence>
<keyword evidence="2 4" id="KW-0238">DNA-binding</keyword>